<organism evidence="2 3">
    <name type="scientific">Ectocarpus siliculosus</name>
    <name type="common">Brown alga</name>
    <name type="synonym">Conferva siliculosa</name>
    <dbReference type="NCBI Taxonomy" id="2880"/>
    <lineage>
        <taxon>Eukaryota</taxon>
        <taxon>Sar</taxon>
        <taxon>Stramenopiles</taxon>
        <taxon>Ochrophyta</taxon>
        <taxon>PX clade</taxon>
        <taxon>Phaeophyceae</taxon>
        <taxon>Ectocarpales</taxon>
        <taxon>Ectocarpaceae</taxon>
        <taxon>Ectocarpus</taxon>
    </lineage>
</organism>
<dbReference type="STRING" id="2880.D7FHF2"/>
<dbReference type="GO" id="GO:0043161">
    <property type="term" value="P:proteasome-mediated ubiquitin-dependent protein catabolic process"/>
    <property type="evidence" value="ECO:0007669"/>
    <property type="project" value="TreeGrafter"/>
</dbReference>
<dbReference type="PANTHER" id="PTHR45670:SF1">
    <property type="entry name" value="E3 UBIQUITIN-PROTEIN LIGASE HECTD1"/>
    <property type="match status" value="1"/>
</dbReference>
<keyword evidence="1" id="KW-0808">Transferase</keyword>
<protein>
    <submittedName>
        <fullName evidence="2">Uncharacterized protein</fullName>
    </submittedName>
</protein>
<accession>D7FHF2</accession>
<dbReference type="PANTHER" id="PTHR45670">
    <property type="entry name" value="E3 UBIQUITIN-PROTEIN LIGASE TRIP12"/>
    <property type="match status" value="1"/>
</dbReference>
<evidence type="ECO:0000256" key="1">
    <source>
        <dbReference type="ARBA" id="ARBA00022679"/>
    </source>
</evidence>
<dbReference type="AlphaFoldDB" id="D7FHF2"/>
<dbReference type="GO" id="GO:0000209">
    <property type="term" value="P:protein polyubiquitination"/>
    <property type="evidence" value="ECO:0007669"/>
    <property type="project" value="TreeGrafter"/>
</dbReference>
<gene>
    <name evidence="2" type="ORF">Esi_0108_0002</name>
</gene>
<dbReference type="InParanoid" id="D7FHF2"/>
<reference evidence="2 3" key="1">
    <citation type="journal article" date="2010" name="Nature">
        <title>The Ectocarpus genome and the independent evolution of multicellularity in brown algae.</title>
        <authorList>
            <person name="Cock J.M."/>
            <person name="Sterck L."/>
            <person name="Rouze P."/>
            <person name="Scornet D."/>
            <person name="Allen A.E."/>
            <person name="Amoutzias G."/>
            <person name="Anthouard V."/>
            <person name="Artiguenave F."/>
            <person name="Aury J.M."/>
            <person name="Badger J.H."/>
            <person name="Beszteri B."/>
            <person name="Billiau K."/>
            <person name="Bonnet E."/>
            <person name="Bothwell J.H."/>
            <person name="Bowler C."/>
            <person name="Boyen C."/>
            <person name="Brownlee C."/>
            <person name="Carrano C.J."/>
            <person name="Charrier B."/>
            <person name="Cho G.Y."/>
            <person name="Coelho S.M."/>
            <person name="Collen J."/>
            <person name="Corre E."/>
            <person name="Da Silva C."/>
            <person name="Delage L."/>
            <person name="Delaroque N."/>
            <person name="Dittami S.M."/>
            <person name="Doulbeau S."/>
            <person name="Elias M."/>
            <person name="Farnham G."/>
            <person name="Gachon C.M."/>
            <person name="Gschloessl B."/>
            <person name="Heesch S."/>
            <person name="Jabbari K."/>
            <person name="Jubin C."/>
            <person name="Kawai H."/>
            <person name="Kimura K."/>
            <person name="Kloareg B."/>
            <person name="Kupper F.C."/>
            <person name="Lang D."/>
            <person name="Le Bail A."/>
            <person name="Leblanc C."/>
            <person name="Lerouge P."/>
            <person name="Lohr M."/>
            <person name="Lopez P.J."/>
            <person name="Martens C."/>
            <person name="Maumus F."/>
            <person name="Michel G."/>
            <person name="Miranda-Saavedra D."/>
            <person name="Morales J."/>
            <person name="Moreau H."/>
            <person name="Motomura T."/>
            <person name="Nagasato C."/>
            <person name="Napoli C.A."/>
            <person name="Nelson D.R."/>
            <person name="Nyvall-Collen P."/>
            <person name="Peters A.F."/>
            <person name="Pommier C."/>
            <person name="Potin P."/>
            <person name="Poulain J."/>
            <person name="Quesneville H."/>
            <person name="Read B."/>
            <person name="Rensing S.A."/>
            <person name="Ritter A."/>
            <person name="Rousvoal S."/>
            <person name="Samanta M."/>
            <person name="Samson G."/>
            <person name="Schroeder D.C."/>
            <person name="Segurens B."/>
            <person name="Strittmatter M."/>
            <person name="Tonon T."/>
            <person name="Tregear J.W."/>
            <person name="Valentin K."/>
            <person name="von Dassow P."/>
            <person name="Yamagishi T."/>
            <person name="Van de Peer Y."/>
            <person name="Wincker P."/>
        </authorList>
    </citation>
    <scope>NUCLEOTIDE SEQUENCE [LARGE SCALE GENOMIC DNA]</scope>
    <source>
        <strain evidence="3">Ec32 / CCAP1310/4</strain>
    </source>
</reference>
<evidence type="ECO:0000313" key="2">
    <source>
        <dbReference type="EMBL" id="CBJ28514.1"/>
    </source>
</evidence>
<dbReference type="InterPro" id="IPR045322">
    <property type="entry name" value="HECTD1/TRIP12-like"/>
</dbReference>
<name>D7FHF2_ECTSI</name>
<dbReference type="OrthoDB" id="423283at2759"/>
<dbReference type="Proteomes" id="UP000002630">
    <property type="component" value="Unassembled WGS sequence"/>
</dbReference>
<dbReference type="EMBL" id="FN649760">
    <property type="protein sequence ID" value="CBJ28514.1"/>
    <property type="molecule type" value="Genomic_DNA"/>
</dbReference>
<sequence length="123" mass="12822">MVRGYSKQACNPLALCTGSLPSWCVGLPREFPSLFSLETRLSLLRKTAFGMARAVAHVQEKAKNVEDIPAVAAPLRSAAGTARAGGGVLRRVGGAGGADSPASLAMPLPELLRQLGRLGRLTI</sequence>
<proteinExistence type="predicted"/>
<evidence type="ECO:0000313" key="3">
    <source>
        <dbReference type="Proteomes" id="UP000002630"/>
    </source>
</evidence>
<keyword evidence="3" id="KW-1185">Reference proteome</keyword>
<dbReference type="GO" id="GO:0061630">
    <property type="term" value="F:ubiquitin protein ligase activity"/>
    <property type="evidence" value="ECO:0007669"/>
    <property type="project" value="InterPro"/>
</dbReference>